<dbReference type="InterPro" id="IPR051416">
    <property type="entry name" value="phD-YefM_TA_antitoxins"/>
</dbReference>
<dbReference type="SUPFAM" id="SSF143120">
    <property type="entry name" value="YefM-like"/>
    <property type="match status" value="1"/>
</dbReference>
<dbReference type="Gene3D" id="3.40.1620.10">
    <property type="entry name" value="YefM-like domain"/>
    <property type="match status" value="1"/>
</dbReference>
<protein>
    <submittedName>
        <fullName evidence="2">Type II toxin-antitoxin system prevent-host-death family antitoxin</fullName>
    </submittedName>
</protein>
<comment type="similarity">
    <text evidence="1">Belongs to the phD/YefM antitoxin family.</text>
</comment>
<dbReference type="NCBIfam" id="TIGR01552">
    <property type="entry name" value="phd_fam"/>
    <property type="match status" value="1"/>
</dbReference>
<proteinExistence type="inferred from homology"/>
<dbReference type="AlphaFoldDB" id="A0A7Y0UVF8"/>
<dbReference type="PANTHER" id="PTHR35377:SF5">
    <property type="entry name" value="ANTITOXIN VAPB46"/>
    <property type="match status" value="1"/>
</dbReference>
<evidence type="ECO:0000256" key="1">
    <source>
        <dbReference type="ARBA" id="ARBA00009981"/>
    </source>
</evidence>
<dbReference type="Proteomes" id="UP000575397">
    <property type="component" value="Unassembled WGS sequence"/>
</dbReference>
<reference evidence="2 3" key="1">
    <citation type="submission" date="2020-04" db="EMBL/GenBank/DDBJ databases">
        <title>Antimicrobial susceptibility and clonality of vaginal-derived multi-drug resistant Mobiluncus isolates in China.</title>
        <authorList>
            <person name="Zhang X."/>
        </authorList>
    </citation>
    <scope>NUCLEOTIDE SEQUENCE [LARGE SCALE GENOMIC DNA]</scope>
    <source>
        <strain evidence="2 3">12</strain>
    </source>
</reference>
<evidence type="ECO:0000313" key="2">
    <source>
        <dbReference type="EMBL" id="NMX04504.1"/>
    </source>
</evidence>
<dbReference type="InterPro" id="IPR036165">
    <property type="entry name" value="YefM-like_sf"/>
</dbReference>
<evidence type="ECO:0000313" key="3">
    <source>
        <dbReference type="Proteomes" id="UP000575397"/>
    </source>
</evidence>
<dbReference type="GO" id="GO:0097351">
    <property type="term" value="F:toxin sequestering activity"/>
    <property type="evidence" value="ECO:0007669"/>
    <property type="project" value="TreeGrafter"/>
</dbReference>
<sequence>MGLRELGQNASEVLRRVAAGEVLTVTNRRRPVARLVPWQESPLARLQNAGMVRAAKTSWEAVSKPLPATGAMPVSAVLAELREAERY</sequence>
<organism evidence="2 3">
    <name type="scientific">Mobiluncus mulieris</name>
    <dbReference type="NCBI Taxonomy" id="2052"/>
    <lineage>
        <taxon>Bacteria</taxon>
        <taxon>Bacillati</taxon>
        <taxon>Actinomycetota</taxon>
        <taxon>Actinomycetes</taxon>
        <taxon>Actinomycetales</taxon>
        <taxon>Actinomycetaceae</taxon>
        <taxon>Mobiluncus</taxon>
    </lineage>
</organism>
<gene>
    <name evidence="2" type="ORF">HHJ77_11525</name>
</gene>
<dbReference type="EMBL" id="JABCUS010000051">
    <property type="protein sequence ID" value="NMX04504.1"/>
    <property type="molecule type" value="Genomic_DNA"/>
</dbReference>
<dbReference type="PANTHER" id="PTHR35377">
    <property type="entry name" value="ANTITOXIN VAPB49-RELATED-RELATED"/>
    <property type="match status" value="1"/>
</dbReference>
<name>A0A7Y0UVF8_9ACTO</name>
<accession>A0A7Y0UVF8</accession>
<comment type="caution">
    <text evidence="2">The sequence shown here is derived from an EMBL/GenBank/DDBJ whole genome shotgun (WGS) entry which is preliminary data.</text>
</comment>